<feature type="domain" description="GP-PDE" evidence="2">
    <location>
        <begin position="358"/>
        <end position="586"/>
    </location>
</feature>
<dbReference type="InterPro" id="IPR018476">
    <property type="entry name" value="GlyceroP-diester-Pdiesterase_M"/>
</dbReference>
<dbReference type="Gene3D" id="3.20.20.190">
    <property type="entry name" value="Phosphatidylinositol (PI) phosphodiesterase"/>
    <property type="match status" value="1"/>
</dbReference>
<feature type="transmembrane region" description="Helical" evidence="1">
    <location>
        <begin position="215"/>
        <end position="242"/>
    </location>
</feature>
<dbReference type="Proteomes" id="UP001597362">
    <property type="component" value="Unassembled WGS sequence"/>
</dbReference>
<feature type="transmembrane region" description="Helical" evidence="1">
    <location>
        <begin position="69"/>
        <end position="94"/>
    </location>
</feature>
<dbReference type="InterPro" id="IPR017946">
    <property type="entry name" value="PLC-like_Pdiesterase_TIM-brl"/>
</dbReference>
<proteinExistence type="predicted"/>
<organism evidence="3 4">
    <name type="scientific">Paenibacillus yanchengensis</name>
    <dbReference type="NCBI Taxonomy" id="2035833"/>
    <lineage>
        <taxon>Bacteria</taxon>
        <taxon>Bacillati</taxon>
        <taxon>Bacillota</taxon>
        <taxon>Bacilli</taxon>
        <taxon>Bacillales</taxon>
        <taxon>Paenibacillaceae</taxon>
        <taxon>Paenibacillus</taxon>
    </lineage>
</organism>
<keyword evidence="1" id="KW-0812">Transmembrane</keyword>
<keyword evidence="4" id="KW-1185">Reference proteome</keyword>
<dbReference type="Pfam" id="PF10110">
    <property type="entry name" value="GPDPase_memb"/>
    <property type="match status" value="1"/>
</dbReference>
<comment type="caution">
    <text evidence="3">The sequence shown here is derived from an EMBL/GenBank/DDBJ whole genome shotgun (WGS) entry which is preliminary data.</text>
</comment>
<dbReference type="PANTHER" id="PTHR46211">
    <property type="entry name" value="GLYCEROPHOSPHORYL DIESTER PHOSPHODIESTERASE"/>
    <property type="match status" value="1"/>
</dbReference>
<evidence type="ECO:0000313" key="3">
    <source>
        <dbReference type="EMBL" id="MFD2115292.1"/>
    </source>
</evidence>
<dbReference type="Pfam" id="PF03009">
    <property type="entry name" value="GDPD"/>
    <property type="match status" value="1"/>
</dbReference>
<dbReference type="SUPFAM" id="SSF51695">
    <property type="entry name" value="PLC-like phosphodiesterases"/>
    <property type="match status" value="1"/>
</dbReference>
<keyword evidence="1" id="KW-0472">Membrane</keyword>
<dbReference type="PANTHER" id="PTHR46211:SF8">
    <property type="entry name" value="PHOSPHODIESTERASE"/>
    <property type="match status" value="1"/>
</dbReference>
<dbReference type="InterPro" id="IPR030395">
    <property type="entry name" value="GP_PDE_dom"/>
</dbReference>
<evidence type="ECO:0000259" key="2">
    <source>
        <dbReference type="PROSITE" id="PS51704"/>
    </source>
</evidence>
<dbReference type="EMBL" id="JBHUHO010000015">
    <property type="protein sequence ID" value="MFD2115292.1"/>
    <property type="molecule type" value="Genomic_DNA"/>
</dbReference>
<keyword evidence="1" id="KW-1133">Transmembrane helix</keyword>
<sequence length="590" mass="66786">MFHILSKSLRDFRNSYKRLLAFEYLFMLLTSVIIIPVITFIFNRILMVVGSGSLLNGEVYRIGMSIEGVSGLIIIGLVASFALFIELCVLVIMIQQNYFQKKITMADALITTLRKTPRLLGFGFVQLLFFLLIFIPFIDSPLSESFYNLFNTTIFFQNKVLNTSFLMTLIYSIIVIVVVYVVLRWIFVLHFIMLEGQSITEAIRSSQKLTSGKRWRILSVLLLFNAVVLGSGILILTALSYLPVWLDLDLLKAFSSHYSLTISTILAYMMALLVMPINLIFLTRLYYYFNYGEGNRPQDRAHVYYSKLGKWENKLINRLKLLARPKLVIAVVAVIYVGITIFVGLRASEGLVYAKWNVVISAHRGDTLEAPENSLRSITAAIEKGYQSVEIDVQLTEDGVAVLHHDQTLKRLAKETHAISALSYAELGGYSIGKDSSGEVVYIASLYEALAAAKGKVKLLIDLKPYGPATQLVEEVVRQVKSFEMEEEVYVQAFDKEALRYMRTLEPTIKIGQVLYVALGNLTALDVDFYTIEQIMLTDKLVETAHAAGREVWVWTVNHPKNMKEVLKYRIDGLITDYPSIAQSMVELNL</sequence>
<feature type="transmembrane region" description="Helical" evidence="1">
    <location>
        <begin position="119"/>
        <end position="138"/>
    </location>
</feature>
<accession>A0ABW4YI68</accession>
<feature type="transmembrane region" description="Helical" evidence="1">
    <location>
        <begin position="327"/>
        <end position="345"/>
    </location>
</feature>
<gene>
    <name evidence="3" type="ORF">ACFSJH_06040</name>
</gene>
<evidence type="ECO:0000256" key="1">
    <source>
        <dbReference type="SAM" id="Phobius"/>
    </source>
</evidence>
<protein>
    <submittedName>
        <fullName evidence="3">Glycerophosphoryl diester phosphodiesterase membrane domain-containing protein</fullName>
    </submittedName>
</protein>
<reference evidence="4" key="1">
    <citation type="journal article" date="2019" name="Int. J. Syst. Evol. Microbiol.">
        <title>The Global Catalogue of Microorganisms (GCM) 10K type strain sequencing project: providing services to taxonomists for standard genome sequencing and annotation.</title>
        <authorList>
            <consortium name="The Broad Institute Genomics Platform"/>
            <consortium name="The Broad Institute Genome Sequencing Center for Infectious Disease"/>
            <person name="Wu L."/>
            <person name="Ma J."/>
        </authorList>
    </citation>
    <scope>NUCLEOTIDE SEQUENCE [LARGE SCALE GENOMIC DNA]</scope>
    <source>
        <strain evidence="4">GH52</strain>
    </source>
</reference>
<feature type="transmembrane region" description="Helical" evidence="1">
    <location>
        <begin position="169"/>
        <end position="194"/>
    </location>
</feature>
<feature type="transmembrane region" description="Helical" evidence="1">
    <location>
        <begin position="21"/>
        <end position="49"/>
    </location>
</feature>
<evidence type="ECO:0000313" key="4">
    <source>
        <dbReference type="Proteomes" id="UP001597362"/>
    </source>
</evidence>
<dbReference type="PROSITE" id="PS51704">
    <property type="entry name" value="GP_PDE"/>
    <property type="match status" value="1"/>
</dbReference>
<feature type="transmembrane region" description="Helical" evidence="1">
    <location>
        <begin position="262"/>
        <end position="287"/>
    </location>
</feature>
<dbReference type="RefSeq" id="WP_377770321.1">
    <property type="nucleotide sequence ID" value="NZ_JBHUHO010000015.1"/>
</dbReference>
<name>A0ABW4YI68_9BACL</name>